<dbReference type="InterPro" id="IPR002641">
    <property type="entry name" value="PNPLA_dom"/>
</dbReference>
<dbReference type="GO" id="GO:0047372">
    <property type="term" value="F:monoacylglycerol lipase activity"/>
    <property type="evidence" value="ECO:0007669"/>
    <property type="project" value="TreeGrafter"/>
</dbReference>
<dbReference type="Pfam" id="PF01734">
    <property type="entry name" value="Patatin"/>
    <property type="match status" value="1"/>
</dbReference>
<keyword evidence="4 6" id="KW-0442">Lipid degradation</keyword>
<gene>
    <name evidence="9" type="ORF">GIB67_035286</name>
</gene>
<comment type="function">
    <text evidence="7">Lipolytic acyl hydrolase (LAH).</text>
</comment>
<dbReference type="InterPro" id="IPR016035">
    <property type="entry name" value="Acyl_Trfase/lysoPLipase"/>
</dbReference>
<evidence type="ECO:0000256" key="2">
    <source>
        <dbReference type="ARBA" id="ARBA00022801"/>
    </source>
</evidence>
<name>A0A7J7KXW1_9MAGN</name>
<evidence type="ECO:0000256" key="3">
    <source>
        <dbReference type="ARBA" id="ARBA00022821"/>
    </source>
</evidence>
<comment type="caution">
    <text evidence="9">The sequence shown here is derived from an EMBL/GenBank/DDBJ whole genome shotgun (WGS) entry which is preliminary data.</text>
</comment>
<dbReference type="PROSITE" id="PS51635">
    <property type="entry name" value="PNPLA"/>
    <property type="match status" value="1"/>
</dbReference>
<evidence type="ECO:0000256" key="7">
    <source>
        <dbReference type="RuleBase" id="RU361262"/>
    </source>
</evidence>
<dbReference type="EMBL" id="JACGCM010002811">
    <property type="protein sequence ID" value="KAF6135215.1"/>
    <property type="molecule type" value="Genomic_DNA"/>
</dbReference>
<dbReference type="Gene3D" id="3.40.1090.10">
    <property type="entry name" value="Cytosolic phospholipase A2 catalytic domain"/>
    <property type="match status" value="1"/>
</dbReference>
<keyword evidence="3" id="KW-0611">Plant defense</keyword>
<proteinExistence type="inferred from homology"/>
<feature type="short sequence motif" description="GXSXG" evidence="6">
    <location>
        <begin position="83"/>
        <end position="87"/>
    </location>
</feature>
<dbReference type="GO" id="GO:0006952">
    <property type="term" value="P:defense response"/>
    <property type="evidence" value="ECO:0007669"/>
    <property type="project" value="UniProtKB-KW"/>
</dbReference>
<evidence type="ECO:0000256" key="4">
    <source>
        <dbReference type="ARBA" id="ARBA00022963"/>
    </source>
</evidence>
<evidence type="ECO:0000256" key="6">
    <source>
        <dbReference type="PROSITE-ProRule" id="PRU01161"/>
    </source>
</evidence>
<keyword evidence="5 6" id="KW-0443">Lipid metabolism</keyword>
<dbReference type="PANTHER" id="PTHR32176">
    <property type="entry name" value="XYLOSE ISOMERASE"/>
    <property type="match status" value="1"/>
</dbReference>
<evidence type="ECO:0000313" key="10">
    <source>
        <dbReference type="Proteomes" id="UP000541444"/>
    </source>
</evidence>
<dbReference type="SUPFAM" id="SSF52151">
    <property type="entry name" value="FabD/lysophospholipase-like"/>
    <property type="match status" value="1"/>
</dbReference>
<keyword evidence="10" id="KW-1185">Reference proteome</keyword>
<accession>A0A7J7KXW1</accession>
<evidence type="ECO:0000256" key="1">
    <source>
        <dbReference type="ARBA" id="ARBA00010240"/>
    </source>
</evidence>
<evidence type="ECO:0000256" key="5">
    <source>
        <dbReference type="ARBA" id="ARBA00023098"/>
    </source>
</evidence>
<feature type="domain" description="PNPLA" evidence="8">
    <location>
        <begin position="41"/>
        <end position="254"/>
    </location>
</feature>
<feature type="short sequence motif" description="DGA/G" evidence="6">
    <location>
        <begin position="241"/>
        <end position="243"/>
    </location>
</feature>
<keyword evidence="2 6" id="KW-0378">Hydrolase</keyword>
<reference evidence="9 10" key="1">
    <citation type="journal article" date="2020" name="IScience">
        <title>Genome Sequencing of the Endangered Kingdonia uniflora (Circaeasteraceae, Ranunculales) Reveals Potential Mechanisms of Evolutionary Specialization.</title>
        <authorList>
            <person name="Sun Y."/>
            <person name="Deng T."/>
            <person name="Zhang A."/>
            <person name="Moore M.J."/>
            <person name="Landis J.B."/>
            <person name="Lin N."/>
            <person name="Zhang H."/>
            <person name="Zhang X."/>
            <person name="Huang J."/>
            <person name="Zhang X."/>
            <person name="Sun H."/>
            <person name="Wang H."/>
        </authorList>
    </citation>
    <scope>NUCLEOTIDE SEQUENCE [LARGE SCALE GENOMIC DNA]</scope>
    <source>
        <strain evidence="9">TB1705</strain>
        <tissue evidence="9">Leaf</tissue>
    </source>
</reference>
<dbReference type="GO" id="GO:0016042">
    <property type="term" value="P:lipid catabolic process"/>
    <property type="evidence" value="ECO:0007669"/>
    <property type="project" value="UniProtKB-UniRule"/>
</dbReference>
<feature type="active site" description="Proton acceptor" evidence="6">
    <location>
        <position position="241"/>
    </location>
</feature>
<sequence>MYLSLSSSLSKSMAMATETDENVITESPNLTPSKGKMITVLSIDGGGIRGIIPGIMLVFLESKLQELDGPDARLADYFDLIAGTSTGGLVTTMLAAPDKNNRPLFAAKDIIDFYLENSPKIFPQTPQSFLIGSMMNLFGAIAGPKYDGKYIRKKVQELVGQTRLDQTLTNILVTAFDIKLLQPVIFSTHEARTDPHKNPLLSDLCISTSAAPTYLPAHYFKIENPAIEDLEKKTRYFNLIDGGVAANNPTLMAMSHVSKEIMMKNPDFYPIRPMECSKFLVLSLGTGTAKLEAKFDALLASNWGLVGWLYYNGASPLMDSFFQASSDVVDIHTDILFQSLKCQKNYLRIQDDTLTNDAASVDIATKENLNELVRIGNELLKKRVSRVNIETGNYEEVEGESTNAEALTRFAKILSKERKLRLSNN</sequence>
<organism evidence="9 10">
    <name type="scientific">Kingdonia uniflora</name>
    <dbReference type="NCBI Taxonomy" id="39325"/>
    <lineage>
        <taxon>Eukaryota</taxon>
        <taxon>Viridiplantae</taxon>
        <taxon>Streptophyta</taxon>
        <taxon>Embryophyta</taxon>
        <taxon>Tracheophyta</taxon>
        <taxon>Spermatophyta</taxon>
        <taxon>Magnoliopsida</taxon>
        <taxon>Ranunculales</taxon>
        <taxon>Circaeasteraceae</taxon>
        <taxon>Kingdonia</taxon>
    </lineage>
</organism>
<evidence type="ECO:0000259" key="8">
    <source>
        <dbReference type="PROSITE" id="PS51635"/>
    </source>
</evidence>
<dbReference type="PANTHER" id="PTHR32176:SF103">
    <property type="entry name" value="OS08G0376550 PROTEIN"/>
    <property type="match status" value="1"/>
</dbReference>
<dbReference type="EC" id="3.1.1.-" evidence="7"/>
<dbReference type="FunFam" id="3.40.1090.10:FF:000005">
    <property type="entry name" value="Patatin"/>
    <property type="match status" value="1"/>
</dbReference>
<evidence type="ECO:0000313" key="9">
    <source>
        <dbReference type="EMBL" id="KAF6135215.1"/>
    </source>
</evidence>
<dbReference type="GO" id="GO:0004620">
    <property type="term" value="F:phospholipase activity"/>
    <property type="evidence" value="ECO:0007669"/>
    <property type="project" value="TreeGrafter"/>
</dbReference>
<dbReference type="OrthoDB" id="1658288at2759"/>
<comment type="similarity">
    <text evidence="1 7">Belongs to the patatin family.</text>
</comment>
<protein>
    <recommendedName>
        <fullName evidence="7">Patatin</fullName>
        <ecNumber evidence="7">3.1.1.-</ecNumber>
    </recommendedName>
</protein>
<dbReference type="CDD" id="cd07214">
    <property type="entry name" value="Pat17_isozyme_like"/>
    <property type="match status" value="1"/>
</dbReference>
<dbReference type="Proteomes" id="UP000541444">
    <property type="component" value="Unassembled WGS sequence"/>
</dbReference>
<comment type="domain">
    <text evidence="7">The nitrogen atoms of the two glycine residues in the GGXR motif define the oxyanion hole, and stabilize the oxyanion that forms during the nucleophilic attack by the catalytic serine during substrate cleavage.</text>
</comment>
<feature type="active site" description="Nucleophile" evidence="6">
    <location>
        <position position="85"/>
    </location>
</feature>
<dbReference type="AlphaFoldDB" id="A0A7J7KXW1"/>
<feature type="short sequence motif" description="GXGXXG" evidence="6">
    <location>
        <begin position="45"/>
        <end position="50"/>
    </location>
</feature>